<gene>
    <name evidence="1" type="ORF">SAMN05444398_105142</name>
</gene>
<organism evidence="1 2">
    <name type="scientific">Roseovarius pacificus</name>
    <dbReference type="NCBI Taxonomy" id="337701"/>
    <lineage>
        <taxon>Bacteria</taxon>
        <taxon>Pseudomonadati</taxon>
        <taxon>Pseudomonadota</taxon>
        <taxon>Alphaproteobacteria</taxon>
        <taxon>Rhodobacterales</taxon>
        <taxon>Roseobacteraceae</taxon>
        <taxon>Roseovarius</taxon>
    </lineage>
</organism>
<evidence type="ECO:0000313" key="1">
    <source>
        <dbReference type="EMBL" id="SHL75301.1"/>
    </source>
</evidence>
<dbReference type="AlphaFoldDB" id="A0A1M7D6Z1"/>
<evidence type="ECO:0008006" key="3">
    <source>
        <dbReference type="Google" id="ProtNLM"/>
    </source>
</evidence>
<sequence>MLAAMFAVLTGDIVDSTSLSVGELEATLKAIGAASDAIGAWPGVTEVGFARRGGDAWQMAFDAPVFALRAALYVNACIRRLDKARASRMAMATGAGQMPGQDPNAAHGAAFTASGRLLDSLPSGRHLDHAAGGAEAATARLADHIAQGWTQAQARALAEQLPPGAGTRAEAAGRLDISRQAVDQALWAAGFPAIEAALSALETR</sequence>
<accession>A0A1M7D6Z1</accession>
<reference evidence="1 2" key="1">
    <citation type="submission" date="2016-11" db="EMBL/GenBank/DDBJ databases">
        <authorList>
            <person name="Jaros S."/>
            <person name="Januszkiewicz K."/>
            <person name="Wedrychowicz H."/>
        </authorList>
    </citation>
    <scope>NUCLEOTIDE SEQUENCE [LARGE SCALE GENOMIC DNA]</scope>
    <source>
        <strain evidence="1 2">DSM 29589</strain>
    </source>
</reference>
<keyword evidence="2" id="KW-1185">Reference proteome</keyword>
<dbReference type="EMBL" id="FRBR01000005">
    <property type="protein sequence ID" value="SHL75301.1"/>
    <property type="molecule type" value="Genomic_DNA"/>
</dbReference>
<dbReference type="Proteomes" id="UP000183974">
    <property type="component" value="Unassembled WGS sequence"/>
</dbReference>
<name>A0A1M7D6Z1_9RHOB</name>
<protein>
    <recommendedName>
        <fullName evidence="3">SatD family (SatD)</fullName>
    </recommendedName>
</protein>
<evidence type="ECO:0000313" key="2">
    <source>
        <dbReference type="Proteomes" id="UP000183974"/>
    </source>
</evidence>
<dbReference type="STRING" id="337701.SAMN05444398_105142"/>
<proteinExistence type="predicted"/>